<organism evidence="2 3">
    <name type="scientific">Ichthyophthirius multifiliis</name>
    <name type="common">White spot disease agent</name>
    <name type="synonym">Ich</name>
    <dbReference type="NCBI Taxonomy" id="5932"/>
    <lineage>
        <taxon>Eukaryota</taxon>
        <taxon>Sar</taxon>
        <taxon>Alveolata</taxon>
        <taxon>Ciliophora</taxon>
        <taxon>Intramacronucleata</taxon>
        <taxon>Oligohymenophorea</taxon>
        <taxon>Hymenostomatida</taxon>
        <taxon>Ophryoglenina</taxon>
        <taxon>Ichthyophthirius</taxon>
    </lineage>
</organism>
<dbReference type="OrthoDB" id="188293at2759"/>
<dbReference type="eggNOG" id="ENOG502R10Y">
    <property type="taxonomic scope" value="Eukaryota"/>
</dbReference>
<name>G0QN47_ICHMU</name>
<dbReference type="AlphaFoldDB" id="G0QN47"/>
<dbReference type="EMBL" id="GL983462">
    <property type="protein sequence ID" value="EGR33376.1"/>
    <property type="molecule type" value="Genomic_DNA"/>
</dbReference>
<protein>
    <submittedName>
        <fullName evidence="2">Uncharacterized protein</fullName>
    </submittedName>
</protein>
<evidence type="ECO:0000256" key="1">
    <source>
        <dbReference type="SAM" id="SignalP"/>
    </source>
</evidence>
<proteinExistence type="predicted"/>
<dbReference type="GeneID" id="14909541"/>
<sequence length="184" mass="21271">MDLKQFLIILCLNFIIQAQNYQCTQDLESKKFKKVKLYTKIKILINLKKGDKVVLCAHFTQIGKIPFEVTVDKYVGLDIKSVYDQASKVTDKKNNIKLLLQVHNQKAISTAIDYLTIDQKLYPLYSAVIYIRDGRIISVEWDNACWDVKQQCGYYNVIGSDNISVEERNNYIKQSECTSSPKIM</sequence>
<accession>G0QN47</accession>
<feature type="signal peptide" evidence="1">
    <location>
        <begin position="1"/>
        <end position="18"/>
    </location>
</feature>
<keyword evidence="3" id="KW-1185">Reference proteome</keyword>
<keyword evidence="1" id="KW-0732">Signal</keyword>
<evidence type="ECO:0000313" key="2">
    <source>
        <dbReference type="EMBL" id="EGR33376.1"/>
    </source>
</evidence>
<dbReference type="InParanoid" id="G0QN47"/>
<reference evidence="2 3" key="1">
    <citation type="submission" date="2011-07" db="EMBL/GenBank/DDBJ databases">
        <authorList>
            <person name="Coyne R."/>
            <person name="Brami D."/>
            <person name="Johnson J."/>
            <person name="Hostetler J."/>
            <person name="Hannick L."/>
            <person name="Clark T."/>
            <person name="Cassidy-Hanley D."/>
            <person name="Inman J."/>
        </authorList>
    </citation>
    <scope>NUCLEOTIDE SEQUENCE [LARGE SCALE GENOMIC DNA]</scope>
    <source>
        <strain evidence="2 3">G5</strain>
    </source>
</reference>
<feature type="chain" id="PRO_5003407945" evidence="1">
    <location>
        <begin position="19"/>
        <end position="184"/>
    </location>
</feature>
<evidence type="ECO:0000313" key="3">
    <source>
        <dbReference type="Proteomes" id="UP000008983"/>
    </source>
</evidence>
<gene>
    <name evidence="2" type="ORF">IMG5_055190</name>
</gene>
<dbReference type="Proteomes" id="UP000008983">
    <property type="component" value="Unassembled WGS sequence"/>
</dbReference>
<dbReference type="RefSeq" id="XP_004037362.1">
    <property type="nucleotide sequence ID" value="XM_004037314.1"/>
</dbReference>